<keyword evidence="2" id="KW-1185">Reference proteome</keyword>
<gene>
    <name evidence="1" type="ORF">CLV56_2808</name>
</gene>
<dbReference type="EMBL" id="PGEZ01000001">
    <property type="protein sequence ID" value="PJJ58557.1"/>
    <property type="molecule type" value="Genomic_DNA"/>
</dbReference>
<dbReference type="OrthoDB" id="3266819at2"/>
<dbReference type="AlphaFoldDB" id="A0A0B2B3U0"/>
<reference evidence="1 2" key="1">
    <citation type="submission" date="2017-11" db="EMBL/GenBank/DDBJ databases">
        <title>Genomic Encyclopedia of Archaeal and Bacterial Type Strains, Phase II (KMG-II): From Individual Species to Whole Genera.</title>
        <authorList>
            <person name="Goeker M."/>
        </authorList>
    </citation>
    <scope>NUCLEOTIDE SEQUENCE [LARGE SCALE GENOMIC DNA]</scope>
    <source>
        <strain evidence="1 2">DSM 27763</strain>
    </source>
</reference>
<evidence type="ECO:0000313" key="2">
    <source>
        <dbReference type="Proteomes" id="UP000230842"/>
    </source>
</evidence>
<name>A0A0B2B3U0_9ACTN</name>
<dbReference type="InterPro" id="IPR019639">
    <property type="entry name" value="DUF2505"/>
</dbReference>
<dbReference type="RefSeq" id="WP_039367695.1">
    <property type="nucleotide sequence ID" value="NZ_PGEZ01000001.1"/>
</dbReference>
<organism evidence="1 2">
    <name type="scientific">Mumia flava</name>
    <dbReference type="NCBI Taxonomy" id="1348852"/>
    <lineage>
        <taxon>Bacteria</taxon>
        <taxon>Bacillati</taxon>
        <taxon>Actinomycetota</taxon>
        <taxon>Actinomycetes</taxon>
        <taxon>Propionibacteriales</taxon>
        <taxon>Nocardioidaceae</taxon>
        <taxon>Mumia</taxon>
    </lineage>
</organism>
<proteinExistence type="predicted"/>
<dbReference type="Proteomes" id="UP000230842">
    <property type="component" value="Unassembled WGS sequence"/>
</dbReference>
<accession>A0A0B2B3U0</accession>
<protein>
    <submittedName>
        <fullName evidence="1">Uncharacterized protein DUF2505</fullName>
    </submittedName>
</protein>
<comment type="caution">
    <text evidence="1">The sequence shown here is derived from an EMBL/GenBank/DDBJ whole genome shotgun (WGS) entry which is preliminary data.</text>
</comment>
<evidence type="ECO:0000313" key="1">
    <source>
        <dbReference type="EMBL" id="PJJ58557.1"/>
    </source>
</evidence>
<sequence length="163" mass="17736">MKLRESAEYPGATCEQVFALVTDDDFRAEVCEKIDAIAYEVTVTHEGEDTRIVIDRTLPADLPDFIKKLTGDVVDVRQTEVWGPADADGVRHGRIDMVVKGQPASMAATGTIRRTASGAEVLVEGEVTVKIPFIGKKVEPMIGQVISAALRTEAEQGRLRLQA</sequence>
<dbReference type="Pfam" id="PF10698">
    <property type="entry name" value="DUF2505"/>
    <property type="match status" value="1"/>
</dbReference>